<evidence type="ECO:0000313" key="2">
    <source>
        <dbReference type="Proteomes" id="UP000288805"/>
    </source>
</evidence>
<name>A0A438HU69_VITVI</name>
<proteinExistence type="predicted"/>
<evidence type="ECO:0000313" key="1">
    <source>
        <dbReference type="EMBL" id="RVW87930.1"/>
    </source>
</evidence>
<protein>
    <submittedName>
        <fullName evidence="1">PHD finger protein</fullName>
    </submittedName>
</protein>
<accession>A0A438HU69</accession>
<dbReference type="PANTHER" id="PTHR46201:SF3">
    <property type="entry name" value="OS01G0877500 PROTEIN"/>
    <property type="match status" value="1"/>
</dbReference>
<reference evidence="1 2" key="1">
    <citation type="journal article" date="2018" name="PLoS Genet.">
        <title>Population sequencing reveals clonal diversity and ancestral inbreeding in the grapevine cultivar Chardonnay.</title>
        <authorList>
            <person name="Roach M.J."/>
            <person name="Johnson D.L."/>
            <person name="Bohlmann J."/>
            <person name="van Vuuren H.J."/>
            <person name="Jones S.J."/>
            <person name="Pretorius I.S."/>
            <person name="Schmidt S.A."/>
            <person name="Borneman A.R."/>
        </authorList>
    </citation>
    <scope>NUCLEOTIDE SEQUENCE [LARGE SCALE GENOMIC DNA]</scope>
    <source>
        <strain evidence="2">cv. Chardonnay</strain>
        <tissue evidence="1">Leaf</tissue>
    </source>
</reference>
<comment type="caution">
    <text evidence="1">The sequence shown here is derived from an EMBL/GenBank/DDBJ whole genome shotgun (WGS) entry which is preliminary data.</text>
</comment>
<organism evidence="1 2">
    <name type="scientific">Vitis vinifera</name>
    <name type="common">Grape</name>
    <dbReference type="NCBI Taxonomy" id="29760"/>
    <lineage>
        <taxon>Eukaryota</taxon>
        <taxon>Viridiplantae</taxon>
        <taxon>Streptophyta</taxon>
        <taxon>Embryophyta</taxon>
        <taxon>Tracheophyta</taxon>
        <taxon>Spermatophyta</taxon>
        <taxon>Magnoliopsida</taxon>
        <taxon>eudicotyledons</taxon>
        <taxon>Gunneridae</taxon>
        <taxon>Pentapetalae</taxon>
        <taxon>rosids</taxon>
        <taxon>Vitales</taxon>
        <taxon>Vitaceae</taxon>
        <taxon>Viteae</taxon>
        <taxon>Vitis</taxon>
    </lineage>
</organism>
<dbReference type="EMBL" id="QGNW01000178">
    <property type="protein sequence ID" value="RVW87930.1"/>
    <property type="molecule type" value="Genomic_DNA"/>
</dbReference>
<dbReference type="PANTHER" id="PTHR46201">
    <property type="entry name" value="PHD FINGER PROTEIN MALE MEIOCYTE DEATH 1-RELATED"/>
    <property type="match status" value="1"/>
</dbReference>
<dbReference type="Proteomes" id="UP000288805">
    <property type="component" value="Unassembled WGS sequence"/>
</dbReference>
<gene>
    <name evidence="1" type="primary">VvCHDp000117_5</name>
    <name evidence="1" type="ORF">CK203_033877</name>
</gene>
<dbReference type="AlphaFoldDB" id="A0A438HU69"/>
<sequence length="206" mass="22853">MSPAGSISLAHQGSCLHGLVRNDIEHVKEAMFRELRAVTKSNWVSWCVLWGAVCKVAPPELLDYCLKKLGGKLMSDGVVVQTILIYGPQAKRDLAITLNAKPLDFKQFVKDYKPKKELSITNPFGVHLSCLVELIDLSEEAKELVGHAGVDESTWLKLLLGSIGIVEVRGRFHGKNGLSRFRMERGLDKWMVDCSCGANDDDGERM</sequence>